<evidence type="ECO:0000313" key="3">
    <source>
        <dbReference type="Proteomes" id="UP000612893"/>
    </source>
</evidence>
<protein>
    <submittedName>
        <fullName evidence="2">Glycosyltransferase family 4 protein</fullName>
    </submittedName>
</protein>
<dbReference type="PANTHER" id="PTHR45947:SF3">
    <property type="entry name" value="SULFOQUINOVOSYL TRANSFERASE SQD2"/>
    <property type="match status" value="1"/>
</dbReference>
<evidence type="ECO:0000259" key="1">
    <source>
        <dbReference type="Pfam" id="PF13439"/>
    </source>
</evidence>
<dbReference type="GO" id="GO:0016758">
    <property type="term" value="F:hexosyltransferase activity"/>
    <property type="evidence" value="ECO:0007669"/>
    <property type="project" value="TreeGrafter"/>
</dbReference>
<evidence type="ECO:0000313" key="2">
    <source>
        <dbReference type="EMBL" id="MBJ7597923.1"/>
    </source>
</evidence>
<proteinExistence type="predicted"/>
<dbReference type="Gene3D" id="3.40.50.2000">
    <property type="entry name" value="Glycogen Phosphorylase B"/>
    <property type="match status" value="2"/>
</dbReference>
<dbReference type="Proteomes" id="UP000612893">
    <property type="component" value="Unassembled WGS sequence"/>
</dbReference>
<dbReference type="InterPro" id="IPR050194">
    <property type="entry name" value="Glycosyltransferase_grp1"/>
</dbReference>
<organism evidence="2 3">
    <name type="scientific">Candidatus Nephthysia bennettiae</name>
    <dbReference type="NCBI Taxonomy" id="3127016"/>
    <lineage>
        <taxon>Bacteria</taxon>
        <taxon>Bacillati</taxon>
        <taxon>Candidatus Dormiibacterota</taxon>
        <taxon>Candidatus Dormibacteria</taxon>
        <taxon>Candidatus Dormibacterales</taxon>
        <taxon>Candidatus Dormibacteraceae</taxon>
        <taxon>Candidatus Nephthysia</taxon>
    </lineage>
</organism>
<dbReference type="AlphaFoldDB" id="A0A934K915"/>
<keyword evidence="3" id="KW-1185">Reference proteome</keyword>
<sequence length="347" mass="37035">MRIAVACSVPLDVRGGSGTAVAVREIGAALASRGHAVDVIAPEESGPSLTFRRWWFNRSLDPARLSKSEVVLGVDGDAARAAAAAGRPYVAVLKGIYPEVLPHERGMTRRLLGIQAGWERAAAAAASAVVVPSRYSAEAVQRHYGTPPERLHVVPEPFDLGAWRGRLPAGLRRERTVLCVAHLYPRKRVMDLLEAWSLLLRERPVGRLRVIGHGPQLGKVRRRARRLPGVSVEGHLPGEEVMRAFATSAVFALPSAQENFGIAAVEAMASGLVVVAGDAGALPETTEGAVRALVPIGDVQALARALAYGLEEAVVRRALVTNPEVAARYDPASVSDRLEGVIARVTR</sequence>
<dbReference type="InterPro" id="IPR028098">
    <property type="entry name" value="Glyco_trans_4-like_N"/>
</dbReference>
<dbReference type="Pfam" id="PF13692">
    <property type="entry name" value="Glyco_trans_1_4"/>
    <property type="match status" value="1"/>
</dbReference>
<reference evidence="2" key="1">
    <citation type="submission" date="2020-10" db="EMBL/GenBank/DDBJ databases">
        <title>Ca. Dormibacterota MAGs.</title>
        <authorList>
            <person name="Montgomery K."/>
        </authorList>
    </citation>
    <scope>NUCLEOTIDE SEQUENCE [LARGE SCALE GENOMIC DNA]</scope>
    <source>
        <strain evidence="2">SC8812_S17_10</strain>
    </source>
</reference>
<gene>
    <name evidence="2" type="ORF">JF922_07525</name>
</gene>
<dbReference type="EMBL" id="JAEKNR010000084">
    <property type="protein sequence ID" value="MBJ7597923.1"/>
    <property type="molecule type" value="Genomic_DNA"/>
</dbReference>
<feature type="domain" description="Glycosyltransferase subfamily 4-like N-terminal" evidence="1">
    <location>
        <begin position="17"/>
        <end position="160"/>
    </location>
</feature>
<dbReference type="CDD" id="cd03801">
    <property type="entry name" value="GT4_PimA-like"/>
    <property type="match status" value="1"/>
</dbReference>
<dbReference type="PANTHER" id="PTHR45947">
    <property type="entry name" value="SULFOQUINOVOSYL TRANSFERASE SQD2"/>
    <property type="match status" value="1"/>
</dbReference>
<name>A0A934K915_9BACT</name>
<accession>A0A934K915</accession>
<dbReference type="SUPFAM" id="SSF53756">
    <property type="entry name" value="UDP-Glycosyltransferase/glycogen phosphorylase"/>
    <property type="match status" value="1"/>
</dbReference>
<comment type="caution">
    <text evidence="2">The sequence shown here is derived from an EMBL/GenBank/DDBJ whole genome shotgun (WGS) entry which is preliminary data.</text>
</comment>
<dbReference type="RefSeq" id="WP_338200549.1">
    <property type="nucleotide sequence ID" value="NZ_JAEKNR010000084.1"/>
</dbReference>
<dbReference type="Pfam" id="PF13439">
    <property type="entry name" value="Glyco_transf_4"/>
    <property type="match status" value="1"/>
</dbReference>